<keyword evidence="2" id="KW-0804">Transcription</keyword>
<dbReference type="FunFam" id="3.30.160.60:FF:000616">
    <property type="entry name" value="PR domain zinc finger protein 13"/>
    <property type="match status" value="1"/>
</dbReference>
<dbReference type="SMART" id="SM00355">
    <property type="entry name" value="ZnF_C2H2"/>
    <property type="match status" value="4"/>
</dbReference>
<organism evidence="5 6">
    <name type="scientific">Araneus ventricosus</name>
    <name type="common">Orbweaver spider</name>
    <name type="synonym">Epeira ventricosa</name>
    <dbReference type="NCBI Taxonomy" id="182803"/>
    <lineage>
        <taxon>Eukaryota</taxon>
        <taxon>Metazoa</taxon>
        <taxon>Ecdysozoa</taxon>
        <taxon>Arthropoda</taxon>
        <taxon>Chelicerata</taxon>
        <taxon>Arachnida</taxon>
        <taxon>Araneae</taxon>
        <taxon>Araneomorphae</taxon>
        <taxon>Entelegynae</taxon>
        <taxon>Araneoidea</taxon>
        <taxon>Araneidae</taxon>
        <taxon>Araneus</taxon>
    </lineage>
</organism>
<feature type="domain" description="C2H2-type" evidence="4">
    <location>
        <begin position="305"/>
        <end position="332"/>
    </location>
</feature>
<keyword evidence="6" id="KW-1185">Reference proteome</keyword>
<reference evidence="5 6" key="1">
    <citation type="journal article" date="2019" name="Sci. Rep.">
        <title>Orb-weaving spider Araneus ventricosus genome elucidates the spidroin gene catalogue.</title>
        <authorList>
            <person name="Kono N."/>
            <person name="Nakamura H."/>
            <person name="Ohtoshi R."/>
            <person name="Moran D.A.P."/>
            <person name="Shinohara A."/>
            <person name="Yoshida Y."/>
            <person name="Fujiwara M."/>
            <person name="Mori M."/>
            <person name="Tomita M."/>
            <person name="Arakawa K."/>
        </authorList>
    </citation>
    <scope>NUCLEOTIDE SEQUENCE [LARGE SCALE GENOMIC DNA]</scope>
</reference>
<dbReference type="Proteomes" id="UP000499080">
    <property type="component" value="Unassembled WGS sequence"/>
</dbReference>
<evidence type="ECO:0000313" key="5">
    <source>
        <dbReference type="EMBL" id="GBM71193.1"/>
    </source>
</evidence>
<dbReference type="PANTHER" id="PTHR16515:SF21">
    <property type="entry name" value="PR DOMAIN ZINC FINGER PROTEIN 13"/>
    <property type="match status" value="1"/>
</dbReference>
<proteinExistence type="predicted"/>
<dbReference type="AlphaFoldDB" id="A0A4Y2I0R4"/>
<evidence type="ECO:0000256" key="1">
    <source>
        <dbReference type="ARBA" id="ARBA00023015"/>
    </source>
</evidence>
<protein>
    <submittedName>
        <fullName evidence="5">PR domain zinc finger protein 13</fullName>
    </submittedName>
</protein>
<dbReference type="InterPro" id="IPR050331">
    <property type="entry name" value="Zinc_finger"/>
</dbReference>
<evidence type="ECO:0000259" key="4">
    <source>
        <dbReference type="PROSITE" id="PS50157"/>
    </source>
</evidence>
<sequence>MSSSVAAVCDIPEGTCSLPGVGDIDIRRLLEKSEPKKYFHVELRGGYLNLVEKQVCQNWACLIAIAKDCHEQNVELTKSPCGFILRMTRAVKACQELFIWMGADLLSQLEFPFLTPVNIKGNQAYHCHKCGHIFQNPNPLKVHLFFQCQAPAVHFLEYPDSPREIRHHLDEAPSLEDAGSSKSFGMSYSKVSQPNGSSLPLLILPKFYSRENEMSSLVGLPNSRTLQALNSLSAPEHTKRFCKDNVTFELRLSQETTSSNNMWVGHTSGYPSSSQGHVCGYCGKVYSRKYGLKIHVRTHTGYKPLKCRYCFRPFSDPSNLNKHIRLHSESDTPYRCTICGKILVRRRDLQRHINSRHPEDSVNDIKKQNIFKKVQEISEKLK</sequence>
<accession>A0A4Y2I0R4</accession>
<evidence type="ECO:0000256" key="3">
    <source>
        <dbReference type="PROSITE-ProRule" id="PRU00042"/>
    </source>
</evidence>
<dbReference type="EMBL" id="BGPR01002298">
    <property type="protein sequence ID" value="GBM71193.1"/>
    <property type="molecule type" value="Genomic_DNA"/>
</dbReference>
<dbReference type="GO" id="GO:0008270">
    <property type="term" value="F:zinc ion binding"/>
    <property type="evidence" value="ECO:0007669"/>
    <property type="project" value="UniProtKB-KW"/>
</dbReference>
<dbReference type="GO" id="GO:0010468">
    <property type="term" value="P:regulation of gene expression"/>
    <property type="evidence" value="ECO:0007669"/>
    <property type="project" value="TreeGrafter"/>
</dbReference>
<keyword evidence="3" id="KW-0479">Metal-binding</keyword>
<comment type="caution">
    <text evidence="5">The sequence shown here is derived from an EMBL/GenBank/DDBJ whole genome shotgun (WGS) entry which is preliminary data.</text>
</comment>
<dbReference type="PROSITE" id="PS00028">
    <property type="entry name" value="ZINC_FINGER_C2H2_1"/>
    <property type="match status" value="3"/>
</dbReference>
<dbReference type="PROSITE" id="PS50157">
    <property type="entry name" value="ZINC_FINGER_C2H2_2"/>
    <property type="match status" value="4"/>
</dbReference>
<keyword evidence="3" id="KW-0863">Zinc-finger</keyword>
<feature type="domain" description="C2H2-type" evidence="4">
    <location>
        <begin position="277"/>
        <end position="304"/>
    </location>
</feature>
<feature type="domain" description="C2H2-type" evidence="4">
    <location>
        <begin position="125"/>
        <end position="159"/>
    </location>
</feature>
<feature type="domain" description="C2H2-type" evidence="4">
    <location>
        <begin position="334"/>
        <end position="362"/>
    </location>
</feature>
<keyword evidence="3" id="KW-0862">Zinc</keyword>
<dbReference type="SUPFAM" id="SSF57667">
    <property type="entry name" value="beta-beta-alpha zinc fingers"/>
    <property type="match status" value="2"/>
</dbReference>
<dbReference type="InterPro" id="IPR013087">
    <property type="entry name" value="Znf_C2H2_type"/>
</dbReference>
<dbReference type="Pfam" id="PF00096">
    <property type="entry name" value="zf-C2H2"/>
    <property type="match status" value="3"/>
</dbReference>
<dbReference type="OrthoDB" id="6429633at2759"/>
<dbReference type="PANTHER" id="PTHR16515">
    <property type="entry name" value="PR DOMAIN ZINC FINGER PROTEIN"/>
    <property type="match status" value="1"/>
</dbReference>
<gene>
    <name evidence="5" type="primary">Prdm13</name>
    <name evidence="5" type="ORF">AVEN_118201_1</name>
</gene>
<dbReference type="Gene3D" id="2.170.270.10">
    <property type="entry name" value="SET domain"/>
    <property type="match status" value="1"/>
</dbReference>
<keyword evidence="1" id="KW-0805">Transcription regulation</keyword>
<name>A0A4Y2I0R4_ARAVE</name>
<dbReference type="InterPro" id="IPR036236">
    <property type="entry name" value="Znf_C2H2_sf"/>
</dbReference>
<evidence type="ECO:0000256" key="2">
    <source>
        <dbReference type="ARBA" id="ARBA00023163"/>
    </source>
</evidence>
<dbReference type="GO" id="GO:0005634">
    <property type="term" value="C:nucleus"/>
    <property type="evidence" value="ECO:0007669"/>
    <property type="project" value="TreeGrafter"/>
</dbReference>
<dbReference type="Gene3D" id="3.30.160.60">
    <property type="entry name" value="Classic Zinc Finger"/>
    <property type="match status" value="3"/>
</dbReference>
<dbReference type="InterPro" id="IPR046341">
    <property type="entry name" value="SET_dom_sf"/>
</dbReference>
<evidence type="ECO:0000313" key="6">
    <source>
        <dbReference type="Proteomes" id="UP000499080"/>
    </source>
</evidence>